<gene>
    <name evidence="1" type="ORF">GLAREA_02711</name>
</gene>
<dbReference type="Proteomes" id="UP000016922">
    <property type="component" value="Unassembled WGS sequence"/>
</dbReference>
<evidence type="ECO:0000313" key="1">
    <source>
        <dbReference type="EMBL" id="EPE26797.1"/>
    </source>
</evidence>
<dbReference type="EMBL" id="KE145370">
    <property type="protein sequence ID" value="EPE26797.1"/>
    <property type="molecule type" value="Genomic_DNA"/>
</dbReference>
<organism evidence="1 2">
    <name type="scientific">Glarea lozoyensis (strain ATCC 20868 / MF5171)</name>
    <dbReference type="NCBI Taxonomy" id="1116229"/>
    <lineage>
        <taxon>Eukaryota</taxon>
        <taxon>Fungi</taxon>
        <taxon>Dikarya</taxon>
        <taxon>Ascomycota</taxon>
        <taxon>Pezizomycotina</taxon>
        <taxon>Leotiomycetes</taxon>
        <taxon>Helotiales</taxon>
        <taxon>Helotiaceae</taxon>
        <taxon>Glarea</taxon>
    </lineage>
</organism>
<keyword evidence="2" id="KW-1185">Reference proteome</keyword>
<name>S3CJY4_GLAL2</name>
<proteinExistence type="predicted"/>
<dbReference type="HOGENOM" id="CLU_1069794_0_0_1"/>
<dbReference type="RefSeq" id="XP_008085987.1">
    <property type="nucleotide sequence ID" value="XM_008087796.1"/>
</dbReference>
<dbReference type="AlphaFoldDB" id="S3CJY4"/>
<evidence type="ECO:0000313" key="2">
    <source>
        <dbReference type="Proteomes" id="UP000016922"/>
    </source>
</evidence>
<reference evidence="1 2" key="1">
    <citation type="journal article" date="2013" name="BMC Genomics">
        <title>Genomics-driven discovery of the pneumocandin biosynthetic gene cluster in the fungus Glarea lozoyensis.</title>
        <authorList>
            <person name="Chen L."/>
            <person name="Yue Q."/>
            <person name="Zhang X."/>
            <person name="Xiang M."/>
            <person name="Wang C."/>
            <person name="Li S."/>
            <person name="Che Y."/>
            <person name="Ortiz-Lopez F.J."/>
            <person name="Bills G.F."/>
            <person name="Liu X."/>
            <person name="An Z."/>
        </authorList>
    </citation>
    <scope>NUCLEOTIDE SEQUENCE [LARGE SCALE GENOMIC DNA]</scope>
    <source>
        <strain evidence="2">ATCC 20868 / MF5171</strain>
    </source>
</reference>
<sequence>MLLNKSKNVEHYAVRPYRNNPCTTQLGLKLCQQYNFTSVGERDEQLIQDLLGAFDKAMRYKSPTRCQQVQMSLDFLRFEVMIHKLYQDLKVQVKKGQCFEVEIGIILAERTVTQIQTLKKQRKLDYFMTNTHAERHRPHAADAWCVRHITEIFGLKIRHFYADRNTDLAHAMRKFEMLLSGLMSQQRAAIESGGANDRLETWGFITEMLTSEVKHHEQLLSAESMLKAKSRPRKSPFEVLQRLAGSRRTFSLTSRLLSVV</sequence>
<protein>
    <submittedName>
        <fullName evidence="1">Uncharacterized protein</fullName>
    </submittedName>
</protein>
<accession>S3CJY4</accession>
<dbReference type="KEGG" id="glz:GLAREA_02711"/>
<dbReference type="GeneID" id="19461767"/>